<proteinExistence type="predicted"/>
<evidence type="ECO:0000313" key="1">
    <source>
        <dbReference type="EnsemblMetazoa" id="Aqu2.1.01690_001"/>
    </source>
</evidence>
<name>A0A1X7SI00_AMPQE</name>
<organism evidence="1">
    <name type="scientific">Amphimedon queenslandica</name>
    <name type="common">Sponge</name>
    <dbReference type="NCBI Taxonomy" id="400682"/>
    <lineage>
        <taxon>Eukaryota</taxon>
        <taxon>Metazoa</taxon>
        <taxon>Porifera</taxon>
        <taxon>Demospongiae</taxon>
        <taxon>Heteroscleromorpha</taxon>
        <taxon>Haplosclerida</taxon>
        <taxon>Niphatidae</taxon>
        <taxon>Amphimedon</taxon>
    </lineage>
</organism>
<accession>A0A1X7SI00</accession>
<protein>
    <submittedName>
        <fullName evidence="1">Uncharacterized protein</fullName>
    </submittedName>
</protein>
<dbReference type="InParanoid" id="A0A1X7SI00"/>
<dbReference type="EnsemblMetazoa" id="Aqu2.1.01690_001">
    <property type="protein sequence ID" value="Aqu2.1.01690_001"/>
    <property type="gene ID" value="Aqu2.1.01690"/>
</dbReference>
<dbReference type="OrthoDB" id="18193at2759"/>
<sequence>KNRPQPNSVPRLVVTEFQEWHKSSGCGIAPSKYHQRTVLSVLERCHHVLFDDLVSIFDLVNADRTQLVEFIRILLDSFRHTDAISYAIKLNLQEEFDVKQVNC</sequence>
<dbReference type="AlphaFoldDB" id="A0A1X7SI00"/>
<reference evidence="1" key="1">
    <citation type="submission" date="2017-05" db="UniProtKB">
        <authorList>
            <consortium name="EnsemblMetazoa"/>
        </authorList>
    </citation>
    <scope>IDENTIFICATION</scope>
</reference>